<name>A0A9W9YMH5_9CNID</name>
<gene>
    <name evidence="2" type="ORF">OS493_032918</name>
</gene>
<accession>A0A9W9YMH5</accession>
<dbReference type="Proteomes" id="UP001163046">
    <property type="component" value="Unassembled WGS sequence"/>
</dbReference>
<comment type="caution">
    <text evidence="2">The sequence shown here is derived from an EMBL/GenBank/DDBJ whole genome shotgun (WGS) entry which is preliminary data.</text>
</comment>
<evidence type="ECO:0000313" key="2">
    <source>
        <dbReference type="EMBL" id="KAJ7352979.1"/>
    </source>
</evidence>
<evidence type="ECO:0000256" key="1">
    <source>
        <dbReference type="SAM" id="MobiDB-lite"/>
    </source>
</evidence>
<feature type="compositionally biased region" description="Polar residues" evidence="1">
    <location>
        <begin position="1"/>
        <end position="13"/>
    </location>
</feature>
<proteinExistence type="predicted"/>
<feature type="region of interest" description="Disordered" evidence="1">
    <location>
        <begin position="1"/>
        <end position="23"/>
    </location>
</feature>
<organism evidence="2 3">
    <name type="scientific">Desmophyllum pertusum</name>
    <dbReference type="NCBI Taxonomy" id="174260"/>
    <lineage>
        <taxon>Eukaryota</taxon>
        <taxon>Metazoa</taxon>
        <taxon>Cnidaria</taxon>
        <taxon>Anthozoa</taxon>
        <taxon>Hexacorallia</taxon>
        <taxon>Scleractinia</taxon>
        <taxon>Caryophylliina</taxon>
        <taxon>Caryophylliidae</taxon>
        <taxon>Desmophyllum</taxon>
    </lineage>
</organism>
<dbReference type="EMBL" id="MU827343">
    <property type="protein sequence ID" value="KAJ7352979.1"/>
    <property type="molecule type" value="Genomic_DNA"/>
</dbReference>
<dbReference type="AlphaFoldDB" id="A0A9W9YMH5"/>
<keyword evidence="3" id="KW-1185">Reference proteome</keyword>
<reference evidence="2" key="1">
    <citation type="submission" date="2023-01" db="EMBL/GenBank/DDBJ databases">
        <title>Genome assembly of the deep-sea coral Lophelia pertusa.</title>
        <authorList>
            <person name="Herrera S."/>
            <person name="Cordes E."/>
        </authorList>
    </citation>
    <scope>NUCLEOTIDE SEQUENCE</scope>
    <source>
        <strain evidence="2">USNM1676648</strain>
        <tissue evidence="2">Polyp</tissue>
    </source>
</reference>
<evidence type="ECO:0000313" key="3">
    <source>
        <dbReference type="Proteomes" id="UP001163046"/>
    </source>
</evidence>
<protein>
    <submittedName>
        <fullName evidence="2">Uncharacterized protein</fullName>
    </submittedName>
</protein>
<sequence>MTRTTKMLPNDPNTKAKAKNTPPAILSVFPSSPPQSVSLEDHEIKALLVELCTAIVEFSIAVFVNSCPVPKLAIPRNVLMTELKALYQPDPYSSPEEKGILNSR</sequence>